<dbReference type="PANTHER" id="PTHR37305">
    <property type="entry name" value="INTEGRAL MEMBRANE PROTEIN-RELATED"/>
    <property type="match status" value="1"/>
</dbReference>
<evidence type="ECO:0000313" key="2">
    <source>
        <dbReference type="EMBL" id="MFD2627227.1"/>
    </source>
</evidence>
<feature type="transmembrane region" description="Helical" evidence="1">
    <location>
        <begin position="205"/>
        <end position="230"/>
    </location>
</feature>
<keyword evidence="1" id="KW-0472">Membrane</keyword>
<accession>A0ABW5PVW8</accession>
<feature type="transmembrane region" description="Helical" evidence="1">
    <location>
        <begin position="157"/>
        <end position="185"/>
    </location>
</feature>
<keyword evidence="3" id="KW-1185">Reference proteome</keyword>
<keyword evidence="1" id="KW-1133">Transmembrane helix</keyword>
<feature type="transmembrane region" description="Helical" evidence="1">
    <location>
        <begin position="21"/>
        <end position="39"/>
    </location>
</feature>
<sequence length="320" mass="36190">MNNFFKLVYNELIKMYVRKSTWAMYIILAGIIIGIGFLSNTDELSANQYSEDNWRQTLEEENQQLTEEMENAGEDGIFNEYNASIIEENNYYLENDIQPDGYGAMQFVLENQLLLSIVSLLTIIIAAGIVANEFRWGTIKLLLIRPITRTKALLSKYVSVLLFALFTLLFVLVFSYIIGLIFFGFGSFNPHMLVEGGNGLQYVSVISEIIPAYGFQLVNLVMMATFAFAISTIFRNSALAIGIAIFLMMAGNQIVLFFADREWAKYILFANTDLSQYTAGSSPMMEGMTLGFSITVLVVYYLVFMALAWSFFRLRDVAGQ</sequence>
<dbReference type="Pfam" id="PF12679">
    <property type="entry name" value="ABC2_membrane_2"/>
    <property type="match status" value="1"/>
</dbReference>
<feature type="transmembrane region" description="Helical" evidence="1">
    <location>
        <begin position="290"/>
        <end position="312"/>
    </location>
</feature>
<dbReference type="RefSeq" id="WP_379559832.1">
    <property type="nucleotide sequence ID" value="NZ_JBHUMX010000001.1"/>
</dbReference>
<reference evidence="3" key="1">
    <citation type="journal article" date="2019" name="Int. J. Syst. Evol. Microbiol.">
        <title>The Global Catalogue of Microorganisms (GCM) 10K type strain sequencing project: providing services to taxonomists for standard genome sequencing and annotation.</title>
        <authorList>
            <consortium name="The Broad Institute Genomics Platform"/>
            <consortium name="The Broad Institute Genome Sequencing Center for Infectious Disease"/>
            <person name="Wu L."/>
            <person name="Ma J."/>
        </authorList>
    </citation>
    <scope>NUCLEOTIDE SEQUENCE [LARGE SCALE GENOMIC DNA]</scope>
    <source>
        <strain evidence="3">TISTR 1858</strain>
    </source>
</reference>
<dbReference type="PANTHER" id="PTHR37305:SF1">
    <property type="entry name" value="MEMBRANE PROTEIN"/>
    <property type="match status" value="1"/>
</dbReference>
<dbReference type="EMBL" id="JBHUMX010000001">
    <property type="protein sequence ID" value="MFD2627227.1"/>
    <property type="molecule type" value="Genomic_DNA"/>
</dbReference>
<name>A0ABW5PVW8_9BACI</name>
<protein>
    <submittedName>
        <fullName evidence="2">ABC transporter permease</fullName>
    </submittedName>
</protein>
<organism evidence="2 3">
    <name type="scientific">Oceanobacillus kapialis</name>
    <dbReference type="NCBI Taxonomy" id="481353"/>
    <lineage>
        <taxon>Bacteria</taxon>
        <taxon>Bacillati</taxon>
        <taxon>Bacillota</taxon>
        <taxon>Bacilli</taxon>
        <taxon>Bacillales</taxon>
        <taxon>Bacillaceae</taxon>
        <taxon>Oceanobacillus</taxon>
    </lineage>
</organism>
<evidence type="ECO:0000313" key="3">
    <source>
        <dbReference type="Proteomes" id="UP001597451"/>
    </source>
</evidence>
<evidence type="ECO:0000256" key="1">
    <source>
        <dbReference type="SAM" id="Phobius"/>
    </source>
</evidence>
<gene>
    <name evidence="2" type="ORF">ACFSUN_00315</name>
</gene>
<keyword evidence="1" id="KW-0812">Transmembrane</keyword>
<feature type="transmembrane region" description="Helical" evidence="1">
    <location>
        <begin position="113"/>
        <end position="136"/>
    </location>
</feature>
<dbReference type="Proteomes" id="UP001597451">
    <property type="component" value="Unassembled WGS sequence"/>
</dbReference>
<feature type="transmembrane region" description="Helical" evidence="1">
    <location>
        <begin position="237"/>
        <end position="259"/>
    </location>
</feature>
<proteinExistence type="predicted"/>
<comment type="caution">
    <text evidence="2">The sequence shown here is derived from an EMBL/GenBank/DDBJ whole genome shotgun (WGS) entry which is preliminary data.</text>
</comment>